<name>W5S5I9_9VIRU</name>
<dbReference type="Gene3D" id="3.30.70.141">
    <property type="entry name" value="Nucleoside diphosphate kinase-like domain"/>
    <property type="match status" value="1"/>
</dbReference>
<dbReference type="InterPro" id="IPR036850">
    <property type="entry name" value="NDK-like_dom_sf"/>
</dbReference>
<dbReference type="InterPro" id="IPR034907">
    <property type="entry name" value="NDK-like_dom"/>
</dbReference>
<keyword evidence="2" id="KW-0808">Transferase</keyword>
<reference evidence="2 3" key="1">
    <citation type="journal article" date="2014" name="Proc. Natl. Acad. Sci. U.S.A.">
        <title>Thirty-thousand-year-old distant relative of giant icosahedral DNA viruses with a pandoravirus morphology.</title>
        <authorList>
            <person name="Legendre M."/>
            <person name="Bartoli J."/>
            <person name="Shmakova L."/>
            <person name="Jeudy S."/>
            <person name="Labadie K."/>
            <person name="Adrait A."/>
            <person name="Lescot M."/>
            <person name="Poirot O."/>
            <person name="Bertaux L."/>
            <person name="Bruley C."/>
            <person name="Coute Y."/>
            <person name="Rivkina E."/>
            <person name="Abergel C."/>
            <person name="Claverie J.M."/>
        </authorList>
    </citation>
    <scope>NUCLEOTIDE SEQUENCE [LARGE SCALE GENOMIC DNA]</scope>
    <source>
        <strain evidence="2">P1084-T</strain>
    </source>
</reference>
<accession>W5S5I9</accession>
<dbReference type="EMBL" id="KF740664">
    <property type="protein sequence ID" value="AHH01991.1"/>
    <property type="molecule type" value="Genomic_DNA"/>
</dbReference>
<evidence type="ECO:0000313" key="3">
    <source>
        <dbReference type="Proteomes" id="UP000202176"/>
    </source>
</evidence>
<dbReference type="Pfam" id="PF00334">
    <property type="entry name" value="NDK"/>
    <property type="match status" value="1"/>
</dbReference>
<dbReference type="PROSITE" id="PS51374">
    <property type="entry name" value="NDPK_LIKE"/>
    <property type="match status" value="1"/>
</dbReference>
<organism evidence="2 3">
    <name type="scientific">Pithovirus sibericum</name>
    <dbReference type="NCBI Taxonomy" id="1450746"/>
    <lineage>
        <taxon>Viruses</taxon>
        <taxon>Pithoviruses</taxon>
        <taxon>Orthopithovirinae</taxon>
        <taxon>Alphapithovirus</taxon>
        <taxon>Alphapithovirus sibericum</taxon>
    </lineage>
</organism>
<gene>
    <name evidence="2" type="ORF">pv_425</name>
</gene>
<proteinExistence type="predicted"/>
<evidence type="ECO:0000259" key="1">
    <source>
        <dbReference type="Pfam" id="PF00334"/>
    </source>
</evidence>
<dbReference type="SUPFAM" id="SSF54919">
    <property type="entry name" value="Nucleoside diphosphate kinase, NDK"/>
    <property type="match status" value="1"/>
</dbReference>
<protein>
    <submittedName>
        <fullName evidence="2">Nucleoside diphosphate kinase</fullName>
    </submittedName>
</protein>
<evidence type="ECO:0000313" key="2">
    <source>
        <dbReference type="EMBL" id="AHH01991.1"/>
    </source>
</evidence>
<dbReference type="GO" id="GO:0016301">
    <property type="term" value="F:kinase activity"/>
    <property type="evidence" value="ECO:0007669"/>
    <property type="project" value="UniProtKB-KW"/>
</dbReference>
<keyword evidence="3" id="KW-1185">Reference proteome</keyword>
<sequence length="335" mass="37445">MFLRDRIIAGLTRVTSSDNTFTDVWVQGYEPVGKDIHQMVLFLKPEVTSVKSGIRVDQVIDLTLSTLDNFGVEIGALRVVSGEYLQKHNLMEEHYGVISSISKKGFPVLSTQAVENFKQKFKDERTDCVLGAHQFLEHAPFFNPQSLKALNDNLGTVRLAGGTYAMKAKIAGCSMIILNPFHPLQLVPYSKKEDSIILFEIRSRLPWSELRQKLIGVTNPQNAEEGSLRNLFLKKKTKFQLPIVDMSNNGVHGSAGPLEAMVEISRFFSKHEVGLTLDYSETSFGKLLSDKGNLTSEQIFHLASNPEVEGISTFDSTEEKNSDEACEILSKMTRK</sequence>
<feature type="domain" description="Nucleoside diphosphate kinase-like" evidence="1">
    <location>
        <begin position="212"/>
        <end position="273"/>
    </location>
</feature>
<dbReference type="KEGG" id="vg:18266452"/>
<dbReference type="GeneID" id="18266452"/>
<dbReference type="Proteomes" id="UP000202176">
    <property type="component" value="Segment"/>
</dbReference>
<dbReference type="RefSeq" id="YP_009001326.1">
    <property type="nucleotide sequence ID" value="NC_023423.1"/>
</dbReference>
<keyword evidence="2" id="KW-0418">Kinase</keyword>